<evidence type="ECO:0000313" key="6">
    <source>
        <dbReference type="EMBL" id="MDP8173894.1"/>
    </source>
</evidence>
<dbReference type="PANTHER" id="PTHR42912:SF45">
    <property type="entry name" value="23S RRNA (GUANINE(745)-N(1))-METHYLTRANSFERASE"/>
    <property type="match status" value="1"/>
</dbReference>
<feature type="binding site" evidence="1">
    <location>
        <position position="15"/>
    </location>
    <ligand>
        <name>Zn(2+)</name>
        <dbReference type="ChEBI" id="CHEBI:29105"/>
    </ligand>
</feature>
<dbReference type="EMBL" id="JASAYT010000001">
    <property type="protein sequence ID" value="MDP8173894.1"/>
    <property type="molecule type" value="Genomic_DNA"/>
</dbReference>
<keyword evidence="7" id="KW-0808">Transferase</keyword>
<dbReference type="InterPro" id="IPR048647">
    <property type="entry name" value="RlmA_N"/>
</dbReference>
<keyword evidence="1" id="KW-0479">Metal-binding</keyword>
<evidence type="ECO:0000259" key="3">
    <source>
        <dbReference type="Pfam" id="PF08241"/>
    </source>
</evidence>
<dbReference type="PANTHER" id="PTHR42912">
    <property type="entry name" value="METHYLTRANSFERASE"/>
    <property type="match status" value="1"/>
</dbReference>
<dbReference type="EMBL" id="FOBN01000005">
    <property type="protein sequence ID" value="SEM11127.1"/>
    <property type="molecule type" value="Genomic_DNA"/>
</dbReference>
<feature type="binding site" evidence="1">
    <location>
        <position position="32"/>
    </location>
    <ligand>
        <name>Zn(2+)</name>
        <dbReference type="ChEBI" id="CHEBI:29105"/>
    </ligand>
</feature>
<feature type="domain" description="Methyltransferase type 11" evidence="3">
    <location>
        <begin position="98"/>
        <end position="192"/>
    </location>
</feature>
<dbReference type="Proteomes" id="UP001224812">
    <property type="component" value="Unassembled WGS sequence"/>
</dbReference>
<protein>
    <submittedName>
        <fullName evidence="7">23S rRNA (Guanine745-N1)-methyltransferase</fullName>
    </submittedName>
    <submittedName>
        <fullName evidence="5">Methyltransferase domain-containing protein</fullName>
    </submittedName>
</protein>
<proteinExistence type="predicted"/>
<dbReference type="RefSeq" id="WP_090920926.1">
    <property type="nucleotide sequence ID" value="NZ_CP016180.1"/>
</dbReference>
<dbReference type="SUPFAM" id="SSF53335">
    <property type="entry name" value="S-adenosyl-L-methionine-dependent methyltransferases"/>
    <property type="match status" value="1"/>
</dbReference>
<dbReference type="InterPro" id="IPR013216">
    <property type="entry name" value="Methyltransf_11"/>
</dbReference>
<feature type="binding site" evidence="1">
    <location>
        <position position="28"/>
    </location>
    <ligand>
        <name>Zn(2+)</name>
        <dbReference type="ChEBI" id="CHEBI:29105"/>
    </ligand>
</feature>
<accession>A0A1H7VQN7</accession>
<reference evidence="6" key="4">
    <citation type="journal article" date="2023" name="Front. Microbiol.">
        <title>Phylogeography and host specificity of Pasteurellaceae pathogenic to sea-farmed fish in the north-east Atlantic.</title>
        <authorList>
            <person name="Gulla S."/>
            <person name="Colquhoun D.J."/>
            <person name="Olsen A.B."/>
            <person name="Spilsberg B."/>
            <person name="Lagesen K."/>
            <person name="Aakesson C.P."/>
            <person name="Strom S."/>
            <person name="Manji F."/>
            <person name="Birkbeck T.H."/>
            <person name="Nilsen H.K."/>
        </authorList>
    </citation>
    <scope>NUCLEOTIDE SEQUENCE</scope>
    <source>
        <strain evidence="6">98B1</strain>
    </source>
</reference>
<evidence type="ECO:0000256" key="2">
    <source>
        <dbReference type="PIRSR" id="PIRSR018249-2"/>
    </source>
</evidence>
<dbReference type="PIRSF" id="PIRSF018249">
    <property type="entry name" value="MyrA_prd"/>
    <property type="match status" value="1"/>
</dbReference>
<evidence type="ECO:0000256" key="1">
    <source>
        <dbReference type="PIRSR" id="PIRSR018249-1"/>
    </source>
</evidence>
<feature type="binding site" evidence="2">
    <location>
        <position position="200"/>
    </location>
    <ligand>
        <name>S-adenosyl-L-methionine</name>
        <dbReference type="ChEBI" id="CHEBI:59789"/>
    </ligand>
</feature>
<feature type="binding site" evidence="1">
    <location>
        <position position="12"/>
    </location>
    <ligand>
        <name>Zn(2+)</name>
        <dbReference type="ChEBI" id="CHEBI:29105"/>
    </ligand>
</feature>
<dbReference type="AlphaFoldDB" id="A0A1H7VQN7"/>
<sequence length="287" mass="32660">MNYICENIMLICPHCKNKLYLSEKSYRCENNHCFDQGKAGDLNLLLVNQKRSKSPGDSREMVNERHNFLESGAYSPISELLAKTVMKLTQGEPKVIADAGCGEGYYLRQVQRLCFSALDYFYDNGGQFVGWDISKFAVQKAAKSASFSALWLTASNAHIPLADNSVDVLISAFGFEVAEEFARVLKPNGYVVTLDAGEKHLLSLRKVIYPMIKPFREKPLLDDSLFRCIEKDYTTYHTLLNKTQLSQLMIMTPHLYRATYEGKAAVQKLDELEIEVDVQLRVYQRNI</sequence>
<dbReference type="InterPro" id="IPR029063">
    <property type="entry name" value="SAM-dependent_MTases_sf"/>
</dbReference>
<dbReference type="STRING" id="97481.SAMN05444853_10561"/>
<reference evidence="7" key="2">
    <citation type="submission" date="2016-10" db="EMBL/GenBank/DDBJ databases">
        <authorList>
            <person name="de Groot N.N."/>
        </authorList>
    </citation>
    <scope>NUCLEOTIDE SEQUENCE [LARGE SCALE GENOMIC DNA]</scope>
    <source>
        <strain evidence="7">DSM 24204</strain>
    </source>
</reference>
<dbReference type="EMBL" id="JASAVS010000003">
    <property type="protein sequence ID" value="MDP8084818.1"/>
    <property type="molecule type" value="Genomic_DNA"/>
</dbReference>
<feature type="binding site" evidence="2">
    <location>
        <position position="74"/>
    </location>
    <ligand>
        <name>S-adenosyl-L-methionine</name>
        <dbReference type="ChEBI" id="CHEBI:59789"/>
    </ligand>
</feature>
<gene>
    <name evidence="5" type="ORF">QJT92_02560</name>
    <name evidence="6" type="ORF">QJU97_00240</name>
    <name evidence="7" type="ORF">SAMN05444853_10561</name>
</gene>
<keyword evidence="9" id="KW-1185">Reference proteome</keyword>
<dbReference type="GeneID" id="83544422"/>
<evidence type="ECO:0000259" key="4">
    <source>
        <dbReference type="Pfam" id="PF21302"/>
    </source>
</evidence>
<evidence type="ECO:0000313" key="8">
    <source>
        <dbReference type="Proteomes" id="UP000198883"/>
    </source>
</evidence>
<dbReference type="GO" id="GO:0046872">
    <property type="term" value="F:metal ion binding"/>
    <property type="evidence" value="ECO:0007669"/>
    <property type="project" value="UniProtKB-KW"/>
</dbReference>
<dbReference type="GO" id="GO:0008757">
    <property type="term" value="F:S-adenosylmethionine-dependent methyltransferase activity"/>
    <property type="evidence" value="ECO:0007669"/>
    <property type="project" value="InterPro"/>
</dbReference>
<evidence type="ECO:0000313" key="7">
    <source>
        <dbReference type="EMBL" id="SEM11127.1"/>
    </source>
</evidence>
<keyword evidence="1" id="KW-0862">Zinc</keyword>
<dbReference type="Proteomes" id="UP000198883">
    <property type="component" value="Unassembled WGS sequence"/>
</dbReference>
<dbReference type="GO" id="GO:0032259">
    <property type="term" value="P:methylation"/>
    <property type="evidence" value="ECO:0007669"/>
    <property type="project" value="UniProtKB-KW"/>
</dbReference>
<dbReference type="Pfam" id="PF08241">
    <property type="entry name" value="Methyltransf_11"/>
    <property type="match status" value="1"/>
</dbReference>
<dbReference type="InterPro" id="IPR016718">
    <property type="entry name" value="rRNA_m1G-MeTrfase_A_prd"/>
</dbReference>
<feature type="domain" description="23S rRNA (guanine(745)-N(1))-methyltransferase N-terminal" evidence="4">
    <location>
        <begin position="11"/>
        <end position="53"/>
    </location>
</feature>
<keyword evidence="2" id="KW-0949">S-adenosyl-L-methionine</keyword>
<feature type="binding site" evidence="2">
    <location>
        <begin position="103"/>
        <end position="104"/>
    </location>
    <ligand>
        <name>S-adenosyl-L-methionine</name>
        <dbReference type="ChEBI" id="CHEBI:59789"/>
    </ligand>
</feature>
<dbReference type="Gene3D" id="3.40.50.150">
    <property type="entry name" value="Vaccinia Virus protein VP39"/>
    <property type="match status" value="1"/>
</dbReference>
<dbReference type="Proteomes" id="UP001231736">
    <property type="component" value="Unassembled WGS sequence"/>
</dbReference>
<dbReference type="Pfam" id="PF21302">
    <property type="entry name" value="Zn_ribbon_RlmA"/>
    <property type="match status" value="1"/>
</dbReference>
<evidence type="ECO:0000313" key="5">
    <source>
        <dbReference type="EMBL" id="MDP8084818.1"/>
    </source>
</evidence>
<keyword evidence="7" id="KW-0489">Methyltransferase</keyword>
<name>A0A1H7VQN7_9PAST</name>
<dbReference type="InterPro" id="IPR050508">
    <property type="entry name" value="Methyltransf_Superfamily"/>
</dbReference>
<reference evidence="5 9" key="3">
    <citation type="journal article" date="2023" name="Front. Microbiol.">
        <title>Phylogeography and host specificity of Pasteurellaceae pathogenic to sea-farmed fish in the north-east Atlantic.</title>
        <authorList>
            <person name="Gulla S."/>
            <person name="Colquhoun D.J."/>
            <person name="Olsen A.B."/>
            <person name="Spilsberg B."/>
            <person name="Lagesen K."/>
            <person name="Aakesson C.P."/>
            <person name="Strom S."/>
            <person name="Manji F."/>
            <person name="Birkbeck T.H."/>
            <person name="Nilsen H.K."/>
        </authorList>
    </citation>
    <scope>NUCLEOTIDE SEQUENCE [LARGE SCALE GENOMIC DNA]</scope>
    <source>
        <strain evidence="5 9">VIO11850</strain>
    </source>
</reference>
<organism evidence="7 8">
    <name type="scientific">Phocoenobacter skyensis</name>
    <dbReference type="NCBI Taxonomy" id="97481"/>
    <lineage>
        <taxon>Bacteria</taxon>
        <taxon>Pseudomonadati</taxon>
        <taxon>Pseudomonadota</taxon>
        <taxon>Gammaproteobacteria</taxon>
        <taxon>Pasteurellales</taxon>
        <taxon>Pasteurellaceae</taxon>
        <taxon>Phocoenobacter</taxon>
    </lineage>
</organism>
<dbReference type="CDD" id="cd02440">
    <property type="entry name" value="AdoMet_MTases"/>
    <property type="match status" value="1"/>
</dbReference>
<evidence type="ECO:0000313" key="9">
    <source>
        <dbReference type="Proteomes" id="UP001224812"/>
    </source>
</evidence>
<reference evidence="8" key="1">
    <citation type="submission" date="2016-10" db="EMBL/GenBank/DDBJ databases">
        <authorList>
            <person name="Varghese N."/>
            <person name="Submissions S."/>
        </authorList>
    </citation>
    <scope>NUCLEOTIDE SEQUENCE [LARGE SCALE GENOMIC DNA]</scope>
    <source>
        <strain evidence="8">DSM 24204</strain>
    </source>
</reference>
<dbReference type="OrthoDB" id="108476at2"/>